<dbReference type="EMBL" id="CM035423">
    <property type="protein sequence ID" value="KAH7365997.1"/>
    <property type="molecule type" value="Genomic_DNA"/>
</dbReference>
<feature type="repeat" description="PPR" evidence="3">
    <location>
        <begin position="22"/>
        <end position="56"/>
    </location>
</feature>
<evidence type="ECO:0000313" key="5">
    <source>
        <dbReference type="Proteomes" id="UP000825935"/>
    </source>
</evidence>
<dbReference type="Proteomes" id="UP000825935">
    <property type="component" value="Chromosome 18"/>
</dbReference>
<protein>
    <recommendedName>
        <fullName evidence="6">Pentatricopeptide repeat-containing protein</fullName>
    </recommendedName>
</protein>
<dbReference type="NCBIfam" id="TIGR00756">
    <property type="entry name" value="PPR"/>
    <property type="match status" value="2"/>
</dbReference>
<dbReference type="InterPro" id="IPR002885">
    <property type="entry name" value="PPR_rpt"/>
</dbReference>
<feature type="repeat" description="PPR" evidence="3">
    <location>
        <begin position="57"/>
        <end position="91"/>
    </location>
</feature>
<dbReference type="Pfam" id="PF13041">
    <property type="entry name" value="PPR_2"/>
    <property type="match status" value="1"/>
</dbReference>
<dbReference type="InterPro" id="IPR011990">
    <property type="entry name" value="TPR-like_helical_dom_sf"/>
</dbReference>
<gene>
    <name evidence="4" type="ORF">KP509_18G058200</name>
</gene>
<accession>A0A8T2SS29</accession>
<reference evidence="4" key="1">
    <citation type="submission" date="2021-08" db="EMBL/GenBank/DDBJ databases">
        <title>WGS assembly of Ceratopteris richardii.</title>
        <authorList>
            <person name="Marchant D.B."/>
            <person name="Chen G."/>
            <person name="Jenkins J."/>
            <person name="Shu S."/>
            <person name="Leebens-Mack J."/>
            <person name="Grimwood J."/>
            <person name="Schmutz J."/>
            <person name="Soltis P."/>
            <person name="Soltis D."/>
            <person name="Chen Z.-H."/>
        </authorList>
    </citation>
    <scope>NUCLEOTIDE SEQUENCE</scope>
    <source>
        <strain evidence="4">Whitten #5841</strain>
        <tissue evidence="4">Leaf</tissue>
    </source>
</reference>
<dbReference type="PANTHER" id="PTHR47447:SF21">
    <property type="entry name" value="PENTACOTRIPEPTIDE-REPEAT REGION OF PRORP DOMAIN-CONTAINING PROTEIN"/>
    <property type="match status" value="1"/>
</dbReference>
<evidence type="ECO:0000313" key="4">
    <source>
        <dbReference type="EMBL" id="KAH7365997.1"/>
    </source>
</evidence>
<dbReference type="PROSITE" id="PS51375">
    <property type="entry name" value="PPR"/>
    <property type="match status" value="2"/>
</dbReference>
<keyword evidence="5" id="KW-1185">Reference proteome</keyword>
<name>A0A8T2SS29_CERRI</name>
<organism evidence="4 5">
    <name type="scientific">Ceratopteris richardii</name>
    <name type="common">Triangle waterfern</name>
    <dbReference type="NCBI Taxonomy" id="49495"/>
    <lineage>
        <taxon>Eukaryota</taxon>
        <taxon>Viridiplantae</taxon>
        <taxon>Streptophyta</taxon>
        <taxon>Embryophyta</taxon>
        <taxon>Tracheophyta</taxon>
        <taxon>Polypodiopsida</taxon>
        <taxon>Polypodiidae</taxon>
        <taxon>Polypodiales</taxon>
        <taxon>Pteridineae</taxon>
        <taxon>Pteridaceae</taxon>
        <taxon>Parkerioideae</taxon>
        <taxon>Ceratopteris</taxon>
    </lineage>
</organism>
<comment type="similarity">
    <text evidence="1">Belongs to the PPR family. P subfamily.</text>
</comment>
<proteinExistence type="inferred from homology"/>
<dbReference type="AlphaFoldDB" id="A0A8T2SS29"/>
<dbReference type="OrthoDB" id="1907481at2759"/>
<comment type="caution">
    <text evidence="4">The sequence shown here is derived from an EMBL/GenBank/DDBJ whole genome shotgun (WGS) entry which is preliminary data.</text>
</comment>
<dbReference type="Gene3D" id="1.25.40.10">
    <property type="entry name" value="Tetratricopeptide repeat domain"/>
    <property type="match status" value="1"/>
</dbReference>
<evidence type="ECO:0008006" key="6">
    <source>
        <dbReference type="Google" id="ProtNLM"/>
    </source>
</evidence>
<sequence>MVDAGQVEKAFSVFEDGKKIYKDLMMSIMIDGLGRARKFEEAMNLLKEMKNRGIQPDVVVFNSLIARLCKGGEGEEALDLYQNMASYGCKPNRITRDILNTS</sequence>
<evidence type="ECO:0000256" key="3">
    <source>
        <dbReference type="PROSITE-ProRule" id="PRU00708"/>
    </source>
</evidence>
<keyword evidence="2" id="KW-0677">Repeat</keyword>
<dbReference type="PANTHER" id="PTHR47447">
    <property type="entry name" value="OS03G0856100 PROTEIN"/>
    <property type="match status" value="1"/>
</dbReference>
<dbReference type="Pfam" id="PF01535">
    <property type="entry name" value="PPR"/>
    <property type="match status" value="1"/>
</dbReference>
<evidence type="ECO:0000256" key="2">
    <source>
        <dbReference type="ARBA" id="ARBA00022737"/>
    </source>
</evidence>
<dbReference type="OMA" id="LCKVEHI"/>
<evidence type="ECO:0000256" key="1">
    <source>
        <dbReference type="ARBA" id="ARBA00007626"/>
    </source>
</evidence>